<dbReference type="EMBL" id="JANHOG010001322">
    <property type="protein sequence ID" value="KAJ3539037.1"/>
    <property type="molecule type" value="Genomic_DNA"/>
</dbReference>
<sequence length="217" mass="24859">MAPKTTAANGASTILADALSSFSKAAHQALVTVEEKAKSDVARAHADVHDLRRERDEVVRSLHAYELQVKECECRAEGWKTSVEKSELTIKHQVETIAQLRDESQQWKNQLLRFEDASRREIQDWKDQYQRAEIERIRLSARLDELIAEQLHVRVVVRRTYQALTKLSVEHTCQRKEPRVRNAGSCTNETLCVFCATGTREGYTPLERSSRPRADIC</sequence>
<reference evidence="1" key="1">
    <citation type="submission" date="2022-07" db="EMBL/GenBank/DDBJ databases">
        <title>Genome Sequence of Phlebia brevispora.</title>
        <authorList>
            <person name="Buettner E."/>
        </authorList>
    </citation>
    <scope>NUCLEOTIDE SEQUENCE</scope>
    <source>
        <strain evidence="1">MPL23</strain>
    </source>
</reference>
<name>A0ACC1SG32_9APHY</name>
<organism evidence="1 2">
    <name type="scientific">Phlebia brevispora</name>
    <dbReference type="NCBI Taxonomy" id="194682"/>
    <lineage>
        <taxon>Eukaryota</taxon>
        <taxon>Fungi</taxon>
        <taxon>Dikarya</taxon>
        <taxon>Basidiomycota</taxon>
        <taxon>Agaricomycotina</taxon>
        <taxon>Agaricomycetes</taxon>
        <taxon>Polyporales</taxon>
        <taxon>Meruliaceae</taxon>
        <taxon>Phlebia</taxon>
    </lineage>
</organism>
<evidence type="ECO:0000313" key="1">
    <source>
        <dbReference type="EMBL" id="KAJ3539037.1"/>
    </source>
</evidence>
<proteinExistence type="predicted"/>
<gene>
    <name evidence="1" type="ORF">NM688_g6427</name>
</gene>
<evidence type="ECO:0000313" key="2">
    <source>
        <dbReference type="Proteomes" id="UP001148662"/>
    </source>
</evidence>
<dbReference type="Proteomes" id="UP001148662">
    <property type="component" value="Unassembled WGS sequence"/>
</dbReference>
<keyword evidence="2" id="KW-1185">Reference proteome</keyword>
<protein>
    <submittedName>
        <fullName evidence="1">Uncharacterized protein</fullName>
    </submittedName>
</protein>
<accession>A0ACC1SG32</accession>
<comment type="caution">
    <text evidence="1">The sequence shown here is derived from an EMBL/GenBank/DDBJ whole genome shotgun (WGS) entry which is preliminary data.</text>
</comment>